<evidence type="ECO:0000256" key="10">
    <source>
        <dbReference type="ARBA" id="ARBA00023277"/>
    </source>
</evidence>
<keyword evidence="7" id="KW-0479">Metal-binding</keyword>
<dbReference type="GO" id="GO:0097367">
    <property type="term" value="F:carbohydrate derivative binding"/>
    <property type="evidence" value="ECO:0007669"/>
    <property type="project" value="InterPro"/>
</dbReference>
<protein>
    <recommendedName>
        <fullName evidence="5">D-sedoheptulose-7-phosphate isomerase</fullName>
        <ecNumber evidence="5">5.3.1.28</ecNumber>
    </recommendedName>
</protein>
<dbReference type="EMBL" id="UOFU01000317">
    <property type="protein sequence ID" value="VAX03272.1"/>
    <property type="molecule type" value="Genomic_DNA"/>
</dbReference>
<dbReference type="GO" id="GO:0046872">
    <property type="term" value="F:metal ion binding"/>
    <property type="evidence" value="ECO:0007669"/>
    <property type="project" value="UniProtKB-KW"/>
</dbReference>
<dbReference type="GO" id="GO:0008968">
    <property type="term" value="F:D-sedoheptulose 7-phosphate isomerase activity"/>
    <property type="evidence" value="ECO:0007669"/>
    <property type="project" value="InterPro"/>
</dbReference>
<evidence type="ECO:0000256" key="9">
    <source>
        <dbReference type="ARBA" id="ARBA00023235"/>
    </source>
</evidence>
<evidence type="ECO:0000259" key="11">
    <source>
        <dbReference type="PROSITE" id="PS51464"/>
    </source>
</evidence>
<reference evidence="12" key="1">
    <citation type="submission" date="2018-06" db="EMBL/GenBank/DDBJ databases">
        <authorList>
            <person name="Zhirakovskaya E."/>
        </authorList>
    </citation>
    <scope>NUCLEOTIDE SEQUENCE</scope>
</reference>
<evidence type="ECO:0000256" key="2">
    <source>
        <dbReference type="ARBA" id="ARBA00001947"/>
    </source>
</evidence>
<dbReference type="InterPro" id="IPR004515">
    <property type="entry name" value="Phosphoheptose_Isoase"/>
</dbReference>
<feature type="domain" description="SIS" evidence="11">
    <location>
        <begin position="33"/>
        <end position="186"/>
    </location>
</feature>
<dbReference type="AlphaFoldDB" id="A0A3B1AHP5"/>
<accession>A0A3B1AHP5</accession>
<evidence type="ECO:0000256" key="6">
    <source>
        <dbReference type="ARBA" id="ARBA00022490"/>
    </source>
</evidence>
<comment type="subcellular location">
    <subcellularLocation>
        <location evidence="3">Cytoplasm</location>
    </subcellularLocation>
</comment>
<dbReference type="SUPFAM" id="SSF53697">
    <property type="entry name" value="SIS domain"/>
    <property type="match status" value="1"/>
</dbReference>
<dbReference type="PANTHER" id="PTHR30390">
    <property type="entry name" value="SEDOHEPTULOSE 7-PHOSPHATE ISOMERASE / DNAA INITIATOR-ASSOCIATING FACTOR FOR REPLICATION INITIATION"/>
    <property type="match status" value="1"/>
</dbReference>
<evidence type="ECO:0000256" key="4">
    <source>
        <dbReference type="ARBA" id="ARBA00009894"/>
    </source>
</evidence>
<dbReference type="InterPro" id="IPR001347">
    <property type="entry name" value="SIS_dom"/>
</dbReference>
<evidence type="ECO:0000256" key="7">
    <source>
        <dbReference type="ARBA" id="ARBA00022723"/>
    </source>
</evidence>
<dbReference type="HAMAP" id="MF_00067">
    <property type="entry name" value="GmhA"/>
    <property type="match status" value="1"/>
</dbReference>
<dbReference type="InterPro" id="IPR035461">
    <property type="entry name" value="GmhA/DiaA"/>
</dbReference>
<organism evidence="12">
    <name type="scientific">hydrothermal vent metagenome</name>
    <dbReference type="NCBI Taxonomy" id="652676"/>
    <lineage>
        <taxon>unclassified sequences</taxon>
        <taxon>metagenomes</taxon>
        <taxon>ecological metagenomes</taxon>
    </lineage>
</organism>
<evidence type="ECO:0000256" key="3">
    <source>
        <dbReference type="ARBA" id="ARBA00004496"/>
    </source>
</evidence>
<keyword evidence="8" id="KW-0862">Zinc</keyword>
<proteinExistence type="inferred from homology"/>
<comment type="cofactor">
    <cofactor evidence="2">
        <name>Zn(2+)</name>
        <dbReference type="ChEBI" id="CHEBI:29105"/>
    </cofactor>
</comment>
<evidence type="ECO:0000256" key="5">
    <source>
        <dbReference type="ARBA" id="ARBA00012580"/>
    </source>
</evidence>
<comment type="similarity">
    <text evidence="4">Belongs to the SIS family. GmhA subfamily.</text>
</comment>
<dbReference type="GO" id="GO:1901135">
    <property type="term" value="P:carbohydrate derivative metabolic process"/>
    <property type="evidence" value="ECO:0007669"/>
    <property type="project" value="InterPro"/>
</dbReference>
<evidence type="ECO:0000256" key="8">
    <source>
        <dbReference type="ARBA" id="ARBA00022833"/>
    </source>
</evidence>
<dbReference type="CDD" id="cd05006">
    <property type="entry name" value="SIS_GmhA"/>
    <property type="match status" value="1"/>
</dbReference>
<dbReference type="InterPro" id="IPR046348">
    <property type="entry name" value="SIS_dom_sf"/>
</dbReference>
<dbReference type="EC" id="5.3.1.28" evidence="5"/>
<sequence length="186" mass="19660">MSIDVPAAIAAHREAIDFVAGLENELRAVAQRIEATFAQGGTVFVCGNGGSASDAQHFAAELTGRYSMDRPGYPAVALTTDASALTSIGNDYGFEQVFSRQLQALSRPADLLIGISTSGNSANVVCAVDYARDHGIQTVGLLGRDGGRLAQRVDTALIVGVNATARIQEAHILMLHLLCEAFEYQH</sequence>
<comment type="catalytic activity">
    <reaction evidence="1">
        <text>2 D-sedoheptulose 7-phosphate = D-glycero-alpha-D-manno-heptose 7-phosphate + D-glycero-beta-D-manno-heptose 7-phosphate</text>
        <dbReference type="Rhea" id="RHEA:27489"/>
        <dbReference type="ChEBI" id="CHEBI:57483"/>
        <dbReference type="ChEBI" id="CHEBI:60203"/>
        <dbReference type="ChEBI" id="CHEBI:60204"/>
        <dbReference type="EC" id="5.3.1.28"/>
    </reaction>
</comment>
<dbReference type="InterPro" id="IPR050099">
    <property type="entry name" value="SIS_GmhA/DiaA_subfam"/>
</dbReference>
<keyword evidence="6" id="KW-0963">Cytoplasm</keyword>
<dbReference type="Gene3D" id="3.40.50.10490">
    <property type="entry name" value="Glucose-6-phosphate isomerase like protein, domain 1"/>
    <property type="match status" value="1"/>
</dbReference>
<name>A0A3B1AHP5_9ZZZZ</name>
<evidence type="ECO:0000256" key="1">
    <source>
        <dbReference type="ARBA" id="ARBA00000348"/>
    </source>
</evidence>
<dbReference type="GO" id="GO:0005737">
    <property type="term" value="C:cytoplasm"/>
    <property type="evidence" value="ECO:0007669"/>
    <property type="project" value="UniProtKB-SubCell"/>
</dbReference>
<keyword evidence="9 12" id="KW-0413">Isomerase</keyword>
<evidence type="ECO:0000313" key="12">
    <source>
        <dbReference type="EMBL" id="VAX03272.1"/>
    </source>
</evidence>
<dbReference type="PROSITE" id="PS51464">
    <property type="entry name" value="SIS"/>
    <property type="match status" value="1"/>
</dbReference>
<keyword evidence="10" id="KW-0119">Carbohydrate metabolism</keyword>
<gene>
    <name evidence="12" type="ORF">MNBD_GAMMA20-2339</name>
</gene>
<dbReference type="Pfam" id="PF13580">
    <property type="entry name" value="SIS_2"/>
    <property type="match status" value="1"/>
</dbReference>